<protein>
    <recommendedName>
        <fullName evidence="4">Secreted protein</fullName>
    </recommendedName>
</protein>
<name>A0ABP6FTN9_9ACTN</name>
<accession>A0ABP6FTN9</accession>
<organism evidence="2 3">
    <name type="scientific">Nonomuraea recticatena</name>
    <dbReference type="NCBI Taxonomy" id="46178"/>
    <lineage>
        <taxon>Bacteria</taxon>
        <taxon>Bacillati</taxon>
        <taxon>Actinomycetota</taxon>
        <taxon>Actinomycetes</taxon>
        <taxon>Streptosporangiales</taxon>
        <taxon>Streptosporangiaceae</taxon>
        <taxon>Nonomuraea</taxon>
    </lineage>
</organism>
<gene>
    <name evidence="2" type="ORF">GCM10010412_096880</name>
</gene>
<evidence type="ECO:0000256" key="1">
    <source>
        <dbReference type="SAM" id="MobiDB-lite"/>
    </source>
</evidence>
<evidence type="ECO:0000313" key="3">
    <source>
        <dbReference type="Proteomes" id="UP001501666"/>
    </source>
</evidence>
<comment type="caution">
    <text evidence="2">The sequence shown here is derived from an EMBL/GenBank/DDBJ whole genome shotgun (WGS) entry which is preliminary data.</text>
</comment>
<sequence length="113" mass="12293">MRFSLSLAGLVHGGLVGGCPGDRTSVLGRRKRGDSGARARSKRMKRVAVPRPDAAIHCFHAALPLVNAPGVLSGARRLFTLAETAAICRLRVRARSSRVFRGWKQHTLNIKLQ</sequence>
<evidence type="ECO:0008006" key="4">
    <source>
        <dbReference type="Google" id="ProtNLM"/>
    </source>
</evidence>
<reference evidence="3" key="1">
    <citation type="journal article" date="2019" name="Int. J. Syst. Evol. Microbiol.">
        <title>The Global Catalogue of Microorganisms (GCM) 10K type strain sequencing project: providing services to taxonomists for standard genome sequencing and annotation.</title>
        <authorList>
            <consortium name="The Broad Institute Genomics Platform"/>
            <consortium name="The Broad Institute Genome Sequencing Center for Infectious Disease"/>
            <person name="Wu L."/>
            <person name="Ma J."/>
        </authorList>
    </citation>
    <scope>NUCLEOTIDE SEQUENCE [LARGE SCALE GENOMIC DNA]</scope>
    <source>
        <strain evidence="3">JCM 6835</strain>
    </source>
</reference>
<evidence type="ECO:0000313" key="2">
    <source>
        <dbReference type="EMBL" id="GAA2699966.1"/>
    </source>
</evidence>
<proteinExistence type="predicted"/>
<dbReference type="Proteomes" id="UP001501666">
    <property type="component" value="Unassembled WGS sequence"/>
</dbReference>
<dbReference type="EMBL" id="BAAATE010000058">
    <property type="protein sequence ID" value="GAA2699966.1"/>
    <property type="molecule type" value="Genomic_DNA"/>
</dbReference>
<feature type="region of interest" description="Disordered" evidence="1">
    <location>
        <begin position="26"/>
        <end position="45"/>
    </location>
</feature>
<keyword evidence="3" id="KW-1185">Reference proteome</keyword>
<dbReference type="PROSITE" id="PS51257">
    <property type="entry name" value="PROKAR_LIPOPROTEIN"/>
    <property type="match status" value="1"/>
</dbReference>